<keyword evidence="6 9" id="KW-0067">ATP-binding</keyword>
<feature type="domain" description="Protein kinase" evidence="11">
    <location>
        <begin position="10"/>
        <end position="267"/>
    </location>
</feature>
<dbReference type="Gene3D" id="1.10.510.10">
    <property type="entry name" value="Transferase(Phosphotransferase) domain 1"/>
    <property type="match status" value="1"/>
</dbReference>
<proteinExistence type="inferred from homology"/>
<evidence type="ECO:0000256" key="7">
    <source>
        <dbReference type="ARBA" id="ARBA00047899"/>
    </source>
</evidence>
<evidence type="ECO:0000256" key="9">
    <source>
        <dbReference type="PROSITE-ProRule" id="PRU10141"/>
    </source>
</evidence>
<evidence type="ECO:0000256" key="1">
    <source>
        <dbReference type="ARBA" id="ARBA00012513"/>
    </source>
</evidence>
<dbReference type="GO" id="GO:0106310">
    <property type="term" value="F:protein serine kinase activity"/>
    <property type="evidence" value="ECO:0007669"/>
    <property type="project" value="RHEA"/>
</dbReference>
<evidence type="ECO:0000313" key="13">
    <source>
        <dbReference type="Proteomes" id="UP000063063"/>
    </source>
</evidence>
<evidence type="ECO:0000256" key="8">
    <source>
        <dbReference type="ARBA" id="ARBA00048679"/>
    </source>
</evidence>
<accession>A0A088RII3</accession>
<comment type="similarity">
    <text evidence="10">Belongs to the protein kinase superfamily.</text>
</comment>
<dbReference type="eggNOG" id="KOG0583">
    <property type="taxonomic scope" value="Eukaryota"/>
</dbReference>
<keyword evidence="3 12" id="KW-0808">Transferase</keyword>
<dbReference type="PROSITE" id="PS00108">
    <property type="entry name" value="PROTEIN_KINASE_ST"/>
    <property type="match status" value="1"/>
</dbReference>
<dbReference type="VEuPathDB" id="TriTrypDB:LPAL13_070014900"/>
<dbReference type="VEuPathDB" id="TriTrypDB:LPMP_070970"/>
<evidence type="ECO:0000256" key="10">
    <source>
        <dbReference type="RuleBase" id="RU000304"/>
    </source>
</evidence>
<dbReference type="RefSeq" id="XP_010704104.1">
    <property type="nucleotide sequence ID" value="XM_010705802.1"/>
</dbReference>
<dbReference type="KEGG" id="lpan:LPMP_070970"/>
<dbReference type="EC" id="2.7.11.1" evidence="1"/>
<evidence type="ECO:0000256" key="4">
    <source>
        <dbReference type="ARBA" id="ARBA00022741"/>
    </source>
</evidence>
<dbReference type="PROSITE" id="PS50011">
    <property type="entry name" value="PROTEIN_KINASE_DOM"/>
    <property type="match status" value="1"/>
</dbReference>
<dbReference type="EMBL" id="CP009376">
    <property type="protein sequence ID" value="AIN95782.1"/>
    <property type="molecule type" value="Genomic_DNA"/>
</dbReference>
<keyword evidence="2 10" id="KW-0723">Serine/threonine-protein kinase</keyword>
<dbReference type="InterPro" id="IPR008271">
    <property type="entry name" value="Ser/Thr_kinase_AS"/>
</dbReference>
<protein>
    <recommendedName>
        <fullName evidence="1">non-specific serine/threonine protein kinase</fullName>
        <ecNumber evidence="1">2.7.11.1</ecNumber>
    </recommendedName>
</protein>
<sequence>MGAPKRLGKYELGRTLGTGNFSKVKIARDTETGKEWAIKVIDKEQLVRERMEEQLKREIAVMKMLRQPNIIELHEVMQTSHHIYLVLELVTGGELFEKIATAKRFDESTARHYFHQLICGINYCHRQGIAHRDLKPENLLLDANDTLKISDFGLSNLQRTSTSGGGTMLQTVCGTPNYVAPEVLKEQGYDGLKADIWSCGVVLFVMMAGYLPFDDENVNALFTKIERGEFRMARHFSAEARDLISRMLTVDPHERISLDGVIAHPWFSVDWNPAMLTQGESNSSPNTTQINNAIRNM</sequence>
<keyword evidence="5 12" id="KW-0418">Kinase</keyword>
<dbReference type="InterPro" id="IPR017441">
    <property type="entry name" value="Protein_kinase_ATP_BS"/>
</dbReference>
<dbReference type="PROSITE" id="PS00107">
    <property type="entry name" value="PROTEIN_KINASE_ATP"/>
    <property type="match status" value="1"/>
</dbReference>
<dbReference type="InterPro" id="IPR000719">
    <property type="entry name" value="Prot_kinase_dom"/>
</dbReference>
<dbReference type="PANTHER" id="PTHR43895">
    <property type="entry name" value="CALCIUM/CALMODULIN-DEPENDENT PROTEIN KINASE KINASE-RELATED"/>
    <property type="match status" value="1"/>
</dbReference>
<evidence type="ECO:0000259" key="11">
    <source>
        <dbReference type="PROSITE" id="PS50011"/>
    </source>
</evidence>
<dbReference type="FunFam" id="3.30.200.20:FF:000096">
    <property type="entry name" value="Non-specific serine/threonine protein kinase"/>
    <property type="match status" value="1"/>
</dbReference>
<dbReference type="OrthoDB" id="193931at2759"/>
<dbReference type="PANTHER" id="PTHR43895:SF32">
    <property type="entry name" value="SERINE_THREONINE-PROTEIN KINASE CHK1"/>
    <property type="match status" value="1"/>
</dbReference>
<comment type="catalytic activity">
    <reaction evidence="7">
        <text>L-threonyl-[protein] + ATP = O-phospho-L-threonyl-[protein] + ADP + H(+)</text>
        <dbReference type="Rhea" id="RHEA:46608"/>
        <dbReference type="Rhea" id="RHEA-COMP:11060"/>
        <dbReference type="Rhea" id="RHEA-COMP:11605"/>
        <dbReference type="ChEBI" id="CHEBI:15378"/>
        <dbReference type="ChEBI" id="CHEBI:30013"/>
        <dbReference type="ChEBI" id="CHEBI:30616"/>
        <dbReference type="ChEBI" id="CHEBI:61977"/>
        <dbReference type="ChEBI" id="CHEBI:456216"/>
        <dbReference type="EC" id="2.7.11.1"/>
    </reaction>
</comment>
<evidence type="ECO:0000256" key="2">
    <source>
        <dbReference type="ARBA" id="ARBA00022527"/>
    </source>
</evidence>
<gene>
    <name evidence="12" type="ORF">LPMP_070970</name>
</gene>
<dbReference type="SUPFAM" id="SSF56112">
    <property type="entry name" value="Protein kinase-like (PK-like)"/>
    <property type="match status" value="1"/>
</dbReference>
<evidence type="ECO:0000313" key="12">
    <source>
        <dbReference type="EMBL" id="AIN95782.1"/>
    </source>
</evidence>
<organism evidence="12 13">
    <name type="scientific">Leishmania panamensis</name>
    <dbReference type="NCBI Taxonomy" id="5679"/>
    <lineage>
        <taxon>Eukaryota</taxon>
        <taxon>Discoba</taxon>
        <taxon>Euglenozoa</taxon>
        <taxon>Kinetoplastea</taxon>
        <taxon>Metakinetoplastina</taxon>
        <taxon>Trypanosomatida</taxon>
        <taxon>Trypanosomatidae</taxon>
        <taxon>Leishmaniinae</taxon>
        <taxon>Leishmania</taxon>
        <taxon>Leishmania guyanensis species complex</taxon>
    </lineage>
</organism>
<dbReference type="SMART" id="SM00220">
    <property type="entry name" value="S_TKc"/>
    <property type="match status" value="1"/>
</dbReference>
<dbReference type="Proteomes" id="UP000063063">
    <property type="component" value="Chromosome 7"/>
</dbReference>
<dbReference type="FunFam" id="1.10.510.10:FF:000279">
    <property type="entry name" value="Non-specific serine/threonine protein kinase"/>
    <property type="match status" value="1"/>
</dbReference>
<evidence type="ECO:0000256" key="3">
    <source>
        <dbReference type="ARBA" id="ARBA00022679"/>
    </source>
</evidence>
<name>A0A088RII3_LEIPA</name>
<dbReference type="GO" id="GO:0004674">
    <property type="term" value="F:protein serine/threonine kinase activity"/>
    <property type="evidence" value="ECO:0007669"/>
    <property type="project" value="UniProtKB-KW"/>
</dbReference>
<dbReference type="InterPro" id="IPR011009">
    <property type="entry name" value="Kinase-like_dom_sf"/>
</dbReference>
<keyword evidence="4 9" id="KW-0547">Nucleotide-binding</keyword>
<evidence type="ECO:0000256" key="5">
    <source>
        <dbReference type="ARBA" id="ARBA00022777"/>
    </source>
</evidence>
<feature type="binding site" evidence="9">
    <location>
        <position position="39"/>
    </location>
    <ligand>
        <name>ATP</name>
        <dbReference type="ChEBI" id="CHEBI:30616"/>
    </ligand>
</feature>
<reference evidence="12 13" key="1">
    <citation type="journal article" date="2015" name="Sci. Rep.">
        <title>The genome of Leishmania panamensis: insights into genomics of the L. (Viannia) subgenus.</title>
        <authorList>
            <person name="Llanes A."/>
            <person name="Restrepo C.M."/>
            <person name="Vecchio G.D."/>
            <person name="Anguizola F.J."/>
            <person name="Lleonart R."/>
        </authorList>
    </citation>
    <scope>NUCLEOTIDE SEQUENCE [LARGE SCALE GENOMIC DNA]</scope>
    <source>
        <strain evidence="12 13">MHOM/PA/94/PSC-1</strain>
    </source>
</reference>
<dbReference type="Pfam" id="PF00069">
    <property type="entry name" value="Pkinase"/>
    <property type="match status" value="1"/>
</dbReference>
<evidence type="ECO:0000256" key="6">
    <source>
        <dbReference type="ARBA" id="ARBA00022840"/>
    </source>
</evidence>
<dbReference type="AlphaFoldDB" id="A0A088RII3"/>
<keyword evidence="13" id="KW-1185">Reference proteome</keyword>
<dbReference type="GO" id="GO:0005524">
    <property type="term" value="F:ATP binding"/>
    <property type="evidence" value="ECO:0007669"/>
    <property type="project" value="UniProtKB-UniRule"/>
</dbReference>
<dbReference type="GO" id="GO:0007165">
    <property type="term" value="P:signal transduction"/>
    <property type="evidence" value="ECO:0007669"/>
    <property type="project" value="TreeGrafter"/>
</dbReference>
<dbReference type="GeneID" id="22572432"/>
<comment type="catalytic activity">
    <reaction evidence="8">
        <text>L-seryl-[protein] + ATP = O-phospho-L-seryl-[protein] + ADP + H(+)</text>
        <dbReference type="Rhea" id="RHEA:17989"/>
        <dbReference type="Rhea" id="RHEA-COMP:9863"/>
        <dbReference type="Rhea" id="RHEA-COMP:11604"/>
        <dbReference type="ChEBI" id="CHEBI:15378"/>
        <dbReference type="ChEBI" id="CHEBI:29999"/>
        <dbReference type="ChEBI" id="CHEBI:30616"/>
        <dbReference type="ChEBI" id="CHEBI:83421"/>
        <dbReference type="ChEBI" id="CHEBI:456216"/>
        <dbReference type="EC" id="2.7.11.1"/>
    </reaction>
</comment>